<feature type="domain" description="SANT" evidence="3">
    <location>
        <begin position="739"/>
        <end position="791"/>
    </location>
</feature>
<evidence type="ECO:0000259" key="3">
    <source>
        <dbReference type="PROSITE" id="PS51293"/>
    </source>
</evidence>
<dbReference type="PROSITE" id="PS51293">
    <property type="entry name" value="SANT"/>
    <property type="match status" value="1"/>
</dbReference>
<evidence type="ECO:0000256" key="1">
    <source>
        <dbReference type="SAM" id="MobiDB-lite"/>
    </source>
</evidence>
<dbReference type="SUPFAM" id="SSF46689">
    <property type="entry name" value="Homeodomain-like"/>
    <property type="match status" value="2"/>
</dbReference>
<feature type="region of interest" description="Disordered" evidence="1">
    <location>
        <begin position="404"/>
        <end position="434"/>
    </location>
</feature>
<gene>
    <name evidence="4" type="primary">KNAG0C00870</name>
    <name evidence="4" type="ordered locus">KNAG_0C00870</name>
</gene>
<dbReference type="eggNOG" id="KOG1878">
    <property type="taxonomic scope" value="Eukaryota"/>
</dbReference>
<keyword evidence="5" id="KW-1185">Reference proteome</keyword>
<sequence>MGYSPPPTRRLSDKKRYYYSNNPNRRQSAPYNKKLFPNKSYSNVVYAQQSHLGEDKSGQIKPDQNSGSSGSHYNPARSIPNDMPRQSRYSVSSGSRTVPNWPRSNSTRFHQDADSTEIPSSNAQGYPTNRPGIRQVLDNPVNVRIDRSTSRYSQATAKALPTVPNIPTTPANASRYNQNKYSSPNTHHTSQQFNANSQYYADRHRPRSMDGSYPAAKSNGGSSTELKSMGKSMINATGYFNRSNNWRHGSYSGQQPSRFTENDISTPTIQSNYRSTPPLKANITGTSSKPRSDIPTDPNLSGRYSTKIETTKSNLLKHDVQQPTIPKEIPKSPKDELKLPSSVQNYTEVEADTGHYREELLQEPQGISNRGHSKVSSLINSVRQTTRQTEQQVLIDHKRIDVSKPEIQNNVRHNNNDSPVNGKSSPDIIKKNENKKIIIPRKPSLSTMWSSNTNIREIVSDEMNKGIFESSVSDTIIVDPRNRSTEVATPISEDNYEYISDPNKLRTNIAALPRDMDENLPIPEPLEPLSKCIFPMREVEFKLWKLKNNTRPDLIKGQKYLLKRPVKSVKEYSFFSDNILIYKQAVRITLLKSLSEIKLHVAEQYLQLKKRAFELNDKWEKECDKLQKTTDELRKKETEYRNKIDERNKNEEKKQVKVDEKDSGAGPGLSRRRNRADFVDDTEIENVLLQIDPTYKHHKAAATIPPLIRNPIKRFSLRFQNVNNLVTDKEKWTSRILQDNKDTFTSHEHELFLEGYLMYPKRFGRISNYMGGLRTPEECTVHYYRTKPIVDYKGLLLEKSKRRKILTSKRRKRKEKGSDAEQTSDSMANTAENTVPLMEQPISAEDISKVDESVPEKKSPVMEEVVVAYEDAKKLEVPTQGTQKAPETEAAPYTGIVSNDLNLGLLKAAEIDDHGEKTEDESENILKRDHDSMANIGNEDDDQAKASSEQTEDELHPKLNSSIPFSDRPDDRRKKRHKELSEHKTSYWSVKEAQAFPDLLKMYGSQWSLISEHLASKSTTMVRNYFQRNASHFGWKEIVADVDYKRNVGNNRLTNEPGETESQPDKHNIPVITNGIPSQQEPALGFFSRAQNQNSVERNHNTVASQTFARFTEDSLSHSSSSPLPPPRLPSIQLHNGTASGVGNYMRSETSASFLTGDLFSDRIHKTVHANSDVRTNFDDKRQNSPVASHLSPHISTLVAAANSDDTARAYAGGHANIEMSSILNSDDRGVDHHQNLRPSFPGTVHHHPDNLSNATAPRTAGAVATAHVVQNVGQQARSSSISALLNPVSNVRTQALPTMSSAQRLPTDTNTLSSSNRTPVVEGADVLIGATTLQKMAPHVERGTLPAILPALVPPQRKVPDFANDPLAALAAIASAPETLASMLPESKKE</sequence>
<dbReference type="SMART" id="SM00717">
    <property type="entry name" value="SANT"/>
    <property type="match status" value="2"/>
</dbReference>
<feature type="compositionally biased region" description="Polar residues" evidence="1">
    <location>
        <begin position="820"/>
        <end position="833"/>
    </location>
</feature>
<feature type="compositionally biased region" description="Basic residues" evidence="1">
    <location>
        <begin position="806"/>
        <end position="815"/>
    </location>
</feature>
<dbReference type="CDD" id="cd00167">
    <property type="entry name" value="SANT"/>
    <property type="match status" value="2"/>
</dbReference>
<dbReference type="OrthoDB" id="10258692at2759"/>
<feature type="compositionally biased region" description="Polar residues" evidence="1">
    <location>
        <begin position="298"/>
        <end position="314"/>
    </location>
</feature>
<dbReference type="PANTHER" id="PTHR13992:SF39">
    <property type="entry name" value="SMRTER, ISOFORM G"/>
    <property type="match status" value="1"/>
</dbReference>
<dbReference type="InterPro" id="IPR017884">
    <property type="entry name" value="SANT_dom"/>
</dbReference>
<evidence type="ECO:0000313" key="4">
    <source>
        <dbReference type="EMBL" id="CCK69200.1"/>
    </source>
</evidence>
<protein>
    <submittedName>
        <fullName evidence="4">Uncharacterized protein</fullName>
    </submittedName>
</protein>
<feature type="compositionally biased region" description="Polar residues" evidence="1">
    <location>
        <begin position="87"/>
        <end position="108"/>
    </location>
</feature>
<dbReference type="GeneID" id="34524880"/>
<dbReference type="STRING" id="1071383.J7R2Z1"/>
<dbReference type="EMBL" id="HE978316">
    <property type="protein sequence ID" value="CCK69200.1"/>
    <property type="molecule type" value="Genomic_DNA"/>
</dbReference>
<dbReference type="PANTHER" id="PTHR13992">
    <property type="entry name" value="NUCLEAR RECEPTOR CO-REPRESSOR RELATED NCOR"/>
    <property type="match status" value="1"/>
</dbReference>
<dbReference type="KEGG" id="kng:KNAG_0C00870"/>
<dbReference type="InterPro" id="IPR001005">
    <property type="entry name" value="SANT/Myb"/>
</dbReference>
<feature type="region of interest" description="Disordered" evidence="1">
    <location>
        <begin position="247"/>
        <end position="340"/>
    </location>
</feature>
<feature type="compositionally biased region" description="Polar residues" evidence="1">
    <location>
        <begin position="406"/>
        <end position="424"/>
    </location>
</feature>
<feature type="region of interest" description="Disordered" evidence="1">
    <location>
        <begin position="933"/>
        <end position="984"/>
    </location>
</feature>
<dbReference type="HOGENOM" id="CLU_004864_0_0_1"/>
<feature type="region of interest" description="Disordered" evidence="1">
    <location>
        <begin position="806"/>
        <end position="845"/>
    </location>
</feature>
<feature type="compositionally biased region" description="Basic and acidic residues" evidence="1">
    <location>
        <begin position="644"/>
        <end position="663"/>
    </location>
</feature>
<reference evidence="5" key="2">
    <citation type="submission" date="2012-08" db="EMBL/GenBank/DDBJ databases">
        <title>Genome sequence of Kazachstania naganishii.</title>
        <authorList>
            <person name="Gordon J.L."/>
            <person name="Armisen D."/>
            <person name="Proux-Wera E."/>
            <person name="OhEigeartaigh S.S."/>
            <person name="Byrne K.P."/>
            <person name="Wolfe K.H."/>
        </authorList>
    </citation>
    <scope>NUCLEOTIDE SEQUENCE [LARGE SCALE GENOMIC DNA]</scope>
    <source>
        <strain evidence="5">ATCC MYA-139 / BCRC 22969 / CBS 8797 / CCRC 22969 / KCTC 17520 / NBRC 10181 / NCYC 3082</strain>
    </source>
</reference>
<dbReference type="InterPro" id="IPR051571">
    <property type="entry name" value="N-CoR_corepressor"/>
</dbReference>
<dbReference type="GO" id="GO:0006357">
    <property type="term" value="P:regulation of transcription by RNA polymerase II"/>
    <property type="evidence" value="ECO:0007669"/>
    <property type="project" value="TreeGrafter"/>
</dbReference>
<reference evidence="4 5" key="1">
    <citation type="journal article" date="2011" name="Proc. Natl. Acad. Sci. U.S.A.">
        <title>Evolutionary erosion of yeast sex chromosomes by mating-type switching accidents.</title>
        <authorList>
            <person name="Gordon J.L."/>
            <person name="Armisen D."/>
            <person name="Proux-Wera E."/>
            <person name="Oheigeartaigh S.S."/>
            <person name="Byrne K.P."/>
            <person name="Wolfe K.H."/>
        </authorList>
    </citation>
    <scope>NUCLEOTIDE SEQUENCE [LARGE SCALE GENOMIC DNA]</scope>
    <source>
        <strain evidence="5">ATCC MYA-139 / BCRC 22969 / CBS 8797 / CCRC 22969 / KCTC 17520 / NBRC 10181 / NCYC 3082</strain>
    </source>
</reference>
<feature type="compositionally biased region" description="Polar residues" evidence="1">
    <location>
        <begin position="39"/>
        <end position="51"/>
    </location>
</feature>
<dbReference type="GO" id="GO:0034967">
    <property type="term" value="C:Set3 complex"/>
    <property type="evidence" value="ECO:0007669"/>
    <property type="project" value="TreeGrafter"/>
</dbReference>
<feature type="compositionally biased region" description="Polar residues" evidence="1">
    <location>
        <begin position="19"/>
        <end position="30"/>
    </location>
</feature>
<dbReference type="Pfam" id="PF00249">
    <property type="entry name" value="Myb_DNA-binding"/>
    <property type="match status" value="2"/>
</dbReference>
<dbReference type="Gene3D" id="1.10.10.60">
    <property type="entry name" value="Homeodomain-like"/>
    <property type="match status" value="1"/>
</dbReference>
<accession>J7R2Z1</accession>
<proteinExistence type="predicted"/>
<feature type="domain" description="Myb-like" evidence="2">
    <location>
        <begin position="980"/>
        <end position="1030"/>
    </location>
</feature>
<dbReference type="OMA" id="NTHCHIL"/>
<evidence type="ECO:0000313" key="5">
    <source>
        <dbReference type="Proteomes" id="UP000006310"/>
    </source>
</evidence>
<dbReference type="PROSITE" id="PS50090">
    <property type="entry name" value="MYB_LIKE"/>
    <property type="match status" value="1"/>
</dbReference>
<dbReference type="FunFam" id="1.10.10.60:FF:000431">
    <property type="entry name" value="Set3C deacetylase complex subunit"/>
    <property type="match status" value="1"/>
</dbReference>
<evidence type="ECO:0000259" key="2">
    <source>
        <dbReference type="PROSITE" id="PS50090"/>
    </source>
</evidence>
<feature type="region of interest" description="Disordered" evidence="1">
    <location>
        <begin position="644"/>
        <end position="675"/>
    </location>
</feature>
<dbReference type="Proteomes" id="UP000006310">
    <property type="component" value="Chromosome 3"/>
</dbReference>
<dbReference type="InterPro" id="IPR009057">
    <property type="entry name" value="Homeodomain-like_sf"/>
</dbReference>
<feature type="compositionally biased region" description="Polar residues" evidence="1">
    <location>
        <begin position="117"/>
        <end position="127"/>
    </location>
</feature>
<feature type="region of interest" description="Disordered" evidence="1">
    <location>
        <begin position="203"/>
        <end position="227"/>
    </location>
</feature>
<dbReference type="Gene3D" id="1.20.58.1880">
    <property type="match status" value="1"/>
</dbReference>
<feature type="compositionally biased region" description="Basic and acidic residues" evidence="1">
    <location>
        <begin position="328"/>
        <end position="338"/>
    </location>
</feature>
<name>J7R2Z1_HUIN7</name>
<organism evidence="4 5">
    <name type="scientific">Huiozyma naganishii (strain ATCC MYA-139 / BCRC 22969 / CBS 8797 / KCTC 17520 / NBRC 10181 / NCYC 3082 / Yp74L-3)</name>
    <name type="common">Yeast</name>
    <name type="synonym">Kazachstania naganishii</name>
    <dbReference type="NCBI Taxonomy" id="1071383"/>
    <lineage>
        <taxon>Eukaryota</taxon>
        <taxon>Fungi</taxon>
        <taxon>Dikarya</taxon>
        <taxon>Ascomycota</taxon>
        <taxon>Saccharomycotina</taxon>
        <taxon>Saccharomycetes</taxon>
        <taxon>Saccharomycetales</taxon>
        <taxon>Saccharomycetaceae</taxon>
        <taxon>Huiozyma</taxon>
    </lineage>
</organism>
<feature type="compositionally biased region" description="Polar residues" evidence="1">
    <location>
        <begin position="62"/>
        <end position="72"/>
    </location>
</feature>
<feature type="compositionally biased region" description="Polar residues" evidence="1">
    <location>
        <begin position="247"/>
        <end position="275"/>
    </location>
</feature>
<feature type="region of interest" description="Disordered" evidence="1">
    <location>
        <begin position="1"/>
        <end position="135"/>
    </location>
</feature>
<dbReference type="RefSeq" id="XP_022463446.1">
    <property type="nucleotide sequence ID" value="XM_022606784.1"/>
</dbReference>